<organism evidence="4 5">
    <name type="scientific">Streptomyces alkaliterrae</name>
    <dbReference type="NCBI Taxonomy" id="2213162"/>
    <lineage>
        <taxon>Bacteria</taxon>
        <taxon>Bacillati</taxon>
        <taxon>Actinomycetota</taxon>
        <taxon>Actinomycetes</taxon>
        <taxon>Kitasatosporales</taxon>
        <taxon>Streptomycetaceae</taxon>
        <taxon>Streptomyces</taxon>
    </lineage>
</organism>
<evidence type="ECO:0000313" key="5">
    <source>
        <dbReference type="Proteomes" id="UP000525686"/>
    </source>
</evidence>
<protein>
    <submittedName>
        <fullName evidence="4">Repetative protein</fullName>
    </submittedName>
</protein>
<dbReference type="InterPro" id="IPR020472">
    <property type="entry name" value="WD40_PAC1"/>
</dbReference>
<name>A0A7W3WHR5_9ACTN</name>
<feature type="repeat" description="WD" evidence="3">
    <location>
        <begin position="10"/>
        <end position="42"/>
    </location>
</feature>
<dbReference type="SMART" id="SM00320">
    <property type="entry name" value="WD40"/>
    <property type="match status" value="9"/>
</dbReference>
<dbReference type="Pfam" id="PF00400">
    <property type="entry name" value="WD40"/>
    <property type="match status" value="3"/>
</dbReference>
<keyword evidence="2" id="KW-0677">Repeat</keyword>
<dbReference type="PROSITE" id="PS50082">
    <property type="entry name" value="WD_REPEATS_2"/>
    <property type="match status" value="3"/>
</dbReference>
<dbReference type="InterPro" id="IPR036322">
    <property type="entry name" value="WD40_repeat_dom_sf"/>
</dbReference>
<keyword evidence="1 3" id="KW-0853">WD repeat</keyword>
<dbReference type="InterPro" id="IPR001680">
    <property type="entry name" value="WD40_rpt"/>
</dbReference>
<evidence type="ECO:0000256" key="2">
    <source>
        <dbReference type="ARBA" id="ARBA00022737"/>
    </source>
</evidence>
<dbReference type="SUPFAM" id="SSF50978">
    <property type="entry name" value="WD40 repeat-like"/>
    <property type="match status" value="2"/>
</dbReference>
<dbReference type="AlphaFoldDB" id="A0A7W3WHR5"/>
<dbReference type="Gene3D" id="2.130.10.10">
    <property type="entry name" value="YVTN repeat-like/Quinoprotein amine dehydrogenase"/>
    <property type="match status" value="3"/>
</dbReference>
<dbReference type="PROSITE" id="PS50294">
    <property type="entry name" value="WD_REPEATS_REGION"/>
    <property type="match status" value="2"/>
</dbReference>
<proteinExistence type="predicted"/>
<dbReference type="RefSeq" id="WP_181353525.1">
    <property type="nucleotide sequence ID" value="NZ_JABJWZ010000021.1"/>
</dbReference>
<sequence length="636" mass="66531">MRTIDLPVNPTGHAAPVTHVTLRPDGQRLASCSYDGTVLVWDTAEPVPRPLHRLRHRRLVNASAWNPVAPGLLATASADKTVAVWRIPDAGGRAQLVNVLARHTDDINAVDWMPDGERLICVSEDGRATLWDALDGAFLSEIGSHTAHCMAVSVSPDGIVATVGEDGMVAVSRPGSNTRPTTRHYDSSIEGCAWSRSGDILAVARDDGAVDLLTPGLDLLRTLAVSGSAARTVGWSEDDASLIVGAYDGSLHFFDQAGKRTHQVYDARVWPRSVSVAAGLVAAGSFWNGPHLYRLADAAEVAAPDSGNHGPNAMTAAGGELYIGCDSGAVFAVQAGTESGRPLVRALLSAEGPVLSLAARDGTVYAGTYAGHVISVRDGRHVTSEQLGAPLPSLCFDGDRLVAGTYNGDLVVLDLRTLAVTERHRSHEGSVKSLAAMPGGFLSAATDRTIAAGRANKRNTLWEHGNLVNAVAVLDGRVAASASRDHTVKVGRIGRLPSGRWQAGEVQTLLGPDESVKCVGLIGDADAPVVLAGSYDFGLYVWHVDWEDNAGALSSGHLLAEFSQGVSCMAPLESGQVAVAGWDGRVLIVGVSGDGQVGIIREWRVDELAAFADAQAPEAEELAGSGTDGREEAVTA</sequence>
<feature type="repeat" description="WD" evidence="3">
    <location>
        <begin position="53"/>
        <end position="87"/>
    </location>
</feature>
<comment type="caution">
    <text evidence="4">The sequence shown here is derived from an EMBL/GenBank/DDBJ whole genome shotgun (WGS) entry which is preliminary data.</text>
</comment>
<evidence type="ECO:0000256" key="1">
    <source>
        <dbReference type="ARBA" id="ARBA00022574"/>
    </source>
</evidence>
<evidence type="ECO:0000313" key="4">
    <source>
        <dbReference type="EMBL" id="MBB1252601.1"/>
    </source>
</evidence>
<reference evidence="5" key="1">
    <citation type="submission" date="2020-05" db="EMBL/GenBank/DDBJ databases">
        <title>Classification of alakaliphilic streptomycetes isolated from an alkaline soil next to Lonar Crater, India and a proposal for the recognition of Streptomyces alkaliterrae sp. nov.</title>
        <authorList>
            <person name="Golinska P."/>
        </authorList>
    </citation>
    <scope>NUCLEOTIDE SEQUENCE [LARGE SCALE GENOMIC DNA]</scope>
    <source>
        <strain evidence="5">OF3</strain>
    </source>
</reference>
<dbReference type="Proteomes" id="UP000525686">
    <property type="component" value="Unassembled WGS sequence"/>
</dbReference>
<evidence type="ECO:0000256" key="3">
    <source>
        <dbReference type="PROSITE-ProRule" id="PRU00221"/>
    </source>
</evidence>
<dbReference type="PANTHER" id="PTHR19848">
    <property type="entry name" value="WD40 REPEAT PROTEIN"/>
    <property type="match status" value="1"/>
</dbReference>
<feature type="repeat" description="WD" evidence="3">
    <location>
        <begin position="100"/>
        <end position="141"/>
    </location>
</feature>
<dbReference type="InterPro" id="IPR015943">
    <property type="entry name" value="WD40/YVTN_repeat-like_dom_sf"/>
</dbReference>
<dbReference type="EMBL" id="JABJWZ010000021">
    <property type="protein sequence ID" value="MBB1252601.1"/>
    <property type="molecule type" value="Genomic_DNA"/>
</dbReference>
<accession>A0A7W3WHR5</accession>
<gene>
    <name evidence="4" type="ORF">H3146_04335</name>
</gene>
<dbReference type="PANTHER" id="PTHR19848:SF8">
    <property type="entry name" value="F-BOX AND WD REPEAT DOMAIN CONTAINING 7"/>
    <property type="match status" value="1"/>
</dbReference>
<dbReference type="PRINTS" id="PR00320">
    <property type="entry name" value="GPROTEINBRPT"/>
</dbReference>